<name>A0A5N5EBJ1_RHOER</name>
<sequence>MTVAPQGWIRWLDQDVQPKLEIIENESAMGVVEKINDSEVVGKWVEGTIGGKVTEVGVGFPLLGIFGSVTTGAVVGGVYPHTFDVNQSSIPPAITLAKVTPIQSKRHSYTTFDTFELTAEEKGWVQVSSAVKARIGETSTEVVALTTEKEFTSKNIVLKTAASSAGLAAAPAIAAKSLKLNIERPSEMWFPLGGDDNPVFDRGVFEAKGEFVIRYLSTDVEDDYLSNAIKAMSIKMTNGATSLEFIATKVRFRELEKSSDRDEIVTQTVSFYCEFDTTAGKAIQAALKNPRASYAAA</sequence>
<comment type="caution">
    <text evidence="1">The sequence shown here is derived from an EMBL/GenBank/DDBJ whole genome shotgun (WGS) entry which is preliminary data.</text>
</comment>
<protein>
    <recommendedName>
        <fullName evidence="3">Phage tail protein</fullName>
    </recommendedName>
</protein>
<evidence type="ECO:0000313" key="2">
    <source>
        <dbReference type="Proteomes" id="UP000325576"/>
    </source>
</evidence>
<evidence type="ECO:0008006" key="3">
    <source>
        <dbReference type="Google" id="ProtNLM"/>
    </source>
</evidence>
<dbReference type="InterPro" id="IPR044000">
    <property type="entry name" value="Phage_tube_2"/>
</dbReference>
<accession>A0A5N5EBJ1</accession>
<dbReference type="AlphaFoldDB" id="A0A5N5EBJ1"/>
<gene>
    <name evidence="1" type="ORF">BS297_01080</name>
</gene>
<proteinExistence type="predicted"/>
<evidence type="ECO:0000313" key="1">
    <source>
        <dbReference type="EMBL" id="KAB2587303.1"/>
    </source>
</evidence>
<dbReference type="EMBL" id="MRBO01000021">
    <property type="protein sequence ID" value="KAB2587303.1"/>
    <property type="molecule type" value="Genomic_DNA"/>
</dbReference>
<organism evidence="1 2">
    <name type="scientific">Rhodococcus erythropolis</name>
    <name type="common">Arthrobacter picolinophilus</name>
    <dbReference type="NCBI Taxonomy" id="1833"/>
    <lineage>
        <taxon>Bacteria</taxon>
        <taxon>Bacillati</taxon>
        <taxon>Actinomycetota</taxon>
        <taxon>Actinomycetes</taxon>
        <taxon>Mycobacteriales</taxon>
        <taxon>Nocardiaceae</taxon>
        <taxon>Rhodococcus</taxon>
        <taxon>Rhodococcus erythropolis group</taxon>
    </lineage>
</organism>
<dbReference type="Proteomes" id="UP000325576">
    <property type="component" value="Unassembled WGS sequence"/>
</dbReference>
<dbReference type="Pfam" id="PF18906">
    <property type="entry name" value="Phage_tube_2"/>
    <property type="match status" value="1"/>
</dbReference>
<reference evidence="1 2" key="1">
    <citation type="journal article" date="2017" name="Poromechanics V (2013)">
        <title>Genomic Characterization of the Arsenic-Tolerant Actinobacterium, &lt;i&gt;Rhodococcus erythropolis&lt;/i&gt; S43.</title>
        <authorList>
            <person name="Retamal-Morales G."/>
            <person name="Mehnert M."/>
            <person name="Schwabe R."/>
            <person name="Tischler D."/>
            <person name="Schloemann M."/>
            <person name="Levican G.J."/>
        </authorList>
    </citation>
    <scope>NUCLEOTIDE SEQUENCE [LARGE SCALE GENOMIC DNA]</scope>
    <source>
        <strain evidence="1 2">S43</strain>
    </source>
</reference>